<evidence type="ECO:0000313" key="5">
    <source>
        <dbReference type="Proteomes" id="UP001597425"/>
    </source>
</evidence>
<evidence type="ECO:0000313" key="4">
    <source>
        <dbReference type="EMBL" id="MFD2309077.1"/>
    </source>
</evidence>
<dbReference type="RefSeq" id="WP_265721071.1">
    <property type="nucleotide sequence ID" value="NZ_JAPIVK010000008.1"/>
</dbReference>
<comment type="caution">
    <text evidence="4">The sequence shown here is derived from an EMBL/GenBank/DDBJ whole genome shotgun (WGS) entry which is preliminary data.</text>
</comment>
<name>A0ABW5E6U2_9GAMM</name>
<sequence length="380" mass="42388">MQEVFITGSGSFLPGAPVGNREMESRIGLLGEHSRKLKALTLRQNGIRTRHYAIDADGNYRFTNAQMAARAVEAACDSARRDPAQLQYLACSTTQADLLVPGIASSVHGELGGTPLGGTPLEISSHQSVCGSSMMAIKSAWLNIRAGEHRVAAASGSEFSSRWFQPDFYRALDFSSMDMDEALQYEFLRWTLSDGAGALVLEDEPDPDRPCLKIDWIEQKSFADRFPTCMYAGAFGSGPEDSRPWSHYGSPGAAYERGAIILRQDFDLLEQMFPVWMGYFLEVLDKHNLSPRDIRYFLPHYSARSLGERMKTLLTRSAAMIPEERWRNHQREVGNVGSASVFLLIDRLLREEKLQRGDRILCFVPESGRCLASFMGLTVV</sequence>
<evidence type="ECO:0000256" key="1">
    <source>
        <dbReference type="ARBA" id="ARBA00022679"/>
    </source>
</evidence>
<dbReference type="PANTHER" id="PTHR34069">
    <property type="entry name" value="3-OXOACYL-[ACYL-CARRIER-PROTEIN] SYNTHASE 3"/>
    <property type="match status" value="1"/>
</dbReference>
<proteinExistence type="predicted"/>
<evidence type="ECO:0000256" key="2">
    <source>
        <dbReference type="ARBA" id="ARBA00023315"/>
    </source>
</evidence>
<gene>
    <name evidence="4" type="ORF">ACFSKX_01490</name>
</gene>
<accession>A0ABW5E6U2</accession>
<dbReference type="InterPro" id="IPR013747">
    <property type="entry name" value="ACP_syn_III_C"/>
</dbReference>
<keyword evidence="1" id="KW-0808">Transferase</keyword>
<reference evidence="5" key="1">
    <citation type="journal article" date="2019" name="Int. J. Syst. Evol. Microbiol.">
        <title>The Global Catalogue of Microorganisms (GCM) 10K type strain sequencing project: providing services to taxonomists for standard genome sequencing and annotation.</title>
        <authorList>
            <consortium name="The Broad Institute Genomics Platform"/>
            <consortium name="The Broad Institute Genome Sequencing Center for Infectious Disease"/>
            <person name="Wu L."/>
            <person name="Ma J."/>
        </authorList>
    </citation>
    <scope>NUCLEOTIDE SEQUENCE [LARGE SCALE GENOMIC DNA]</scope>
    <source>
        <strain evidence="5">KCTC 12848</strain>
    </source>
</reference>
<protein>
    <submittedName>
        <fullName evidence="4">3-oxoacyl-[acyl-carrier-protein] synthase III C-terminal domain-containing protein</fullName>
    </submittedName>
</protein>
<dbReference type="PANTHER" id="PTHR34069:SF2">
    <property type="entry name" value="BETA-KETOACYL-[ACYL-CARRIER-PROTEIN] SYNTHASE III"/>
    <property type="match status" value="1"/>
</dbReference>
<feature type="domain" description="Beta-ketoacyl-[acyl-carrier-protein] synthase III C-terminal" evidence="3">
    <location>
        <begin position="284"/>
        <end position="363"/>
    </location>
</feature>
<dbReference type="EMBL" id="JBHUJD010000001">
    <property type="protein sequence ID" value="MFD2309077.1"/>
    <property type="molecule type" value="Genomic_DNA"/>
</dbReference>
<keyword evidence="5" id="KW-1185">Reference proteome</keyword>
<evidence type="ECO:0000259" key="3">
    <source>
        <dbReference type="Pfam" id="PF08541"/>
    </source>
</evidence>
<dbReference type="Gene3D" id="3.40.47.10">
    <property type="match status" value="2"/>
</dbReference>
<dbReference type="CDD" id="cd00827">
    <property type="entry name" value="init_cond_enzymes"/>
    <property type="match status" value="1"/>
</dbReference>
<dbReference type="SUPFAM" id="SSF53901">
    <property type="entry name" value="Thiolase-like"/>
    <property type="match status" value="1"/>
</dbReference>
<dbReference type="InterPro" id="IPR016039">
    <property type="entry name" value="Thiolase-like"/>
</dbReference>
<organism evidence="4 5">
    <name type="scientific">Microbulbifer halophilus</name>
    <dbReference type="NCBI Taxonomy" id="453963"/>
    <lineage>
        <taxon>Bacteria</taxon>
        <taxon>Pseudomonadati</taxon>
        <taxon>Pseudomonadota</taxon>
        <taxon>Gammaproteobacteria</taxon>
        <taxon>Cellvibrionales</taxon>
        <taxon>Microbulbiferaceae</taxon>
        <taxon>Microbulbifer</taxon>
    </lineage>
</organism>
<dbReference type="Pfam" id="PF08541">
    <property type="entry name" value="ACP_syn_III_C"/>
    <property type="match status" value="1"/>
</dbReference>
<keyword evidence="2" id="KW-0012">Acyltransferase</keyword>
<dbReference type="Proteomes" id="UP001597425">
    <property type="component" value="Unassembled WGS sequence"/>
</dbReference>